<dbReference type="Proteomes" id="UP000190744">
    <property type="component" value="Unassembled WGS sequence"/>
</dbReference>
<evidence type="ECO:0000256" key="1">
    <source>
        <dbReference type="ARBA" id="ARBA00000077"/>
    </source>
</evidence>
<dbReference type="Gene3D" id="3.30.420.10">
    <property type="entry name" value="Ribonuclease H-like superfamily/Ribonuclease H"/>
    <property type="match status" value="1"/>
</dbReference>
<keyword evidence="6" id="KW-0255">Endonuclease</keyword>
<dbReference type="AlphaFoldDB" id="A0A1S9S1G5"/>
<dbReference type="InterPro" id="IPR012337">
    <property type="entry name" value="RNaseH-like_sf"/>
</dbReference>
<dbReference type="SUPFAM" id="SSF53098">
    <property type="entry name" value="Ribonuclease H-like"/>
    <property type="match status" value="1"/>
</dbReference>
<sequence length="169" mass="19525">MFEQWQRSGAFGDWGIPWRKSHRNVSYTLDSYGRHTNQTAELHACLSALFDALVIQREWEVAGDRLSAIVIKSDSEYVVRGLTEWLPKWKKNGWKNARGSPVVNSAYFQQIEQLIEILELDISVKFWAVPRERNGMADSLAKSALVEKAEEPDKEIEDQCRDSKRLRSI</sequence>
<dbReference type="EC" id="3.1.26.4" evidence="3"/>
<dbReference type="GO" id="GO:0046872">
    <property type="term" value="F:metal ion binding"/>
    <property type="evidence" value="ECO:0007669"/>
    <property type="project" value="UniProtKB-KW"/>
</dbReference>
<feature type="domain" description="RNase H type-1" evidence="8">
    <location>
        <begin position="1"/>
        <end position="146"/>
    </location>
</feature>
<proteinExistence type="inferred from homology"/>
<evidence type="ECO:0000256" key="3">
    <source>
        <dbReference type="ARBA" id="ARBA00012180"/>
    </source>
</evidence>
<comment type="similarity">
    <text evidence="2">Belongs to the RNase H family.</text>
</comment>
<dbReference type="PANTHER" id="PTHR10642:SF26">
    <property type="entry name" value="RIBONUCLEASE H1"/>
    <property type="match status" value="1"/>
</dbReference>
<dbReference type="PROSITE" id="PS50879">
    <property type="entry name" value="RNASE_H_1"/>
    <property type="match status" value="1"/>
</dbReference>
<dbReference type="EMBL" id="LJBN01000001">
    <property type="protein sequence ID" value="OOQ91624.1"/>
    <property type="molecule type" value="Genomic_DNA"/>
</dbReference>
<comment type="caution">
    <text evidence="9">The sequence shown here is derived from an EMBL/GenBank/DDBJ whole genome shotgun (WGS) entry which is preliminary data.</text>
</comment>
<dbReference type="InterPro" id="IPR002156">
    <property type="entry name" value="RNaseH_domain"/>
</dbReference>
<keyword evidence="5" id="KW-0479">Metal-binding</keyword>
<reference evidence="10" key="1">
    <citation type="submission" date="2015-09" db="EMBL/GenBank/DDBJ databases">
        <authorList>
            <person name="Fill T.P."/>
            <person name="Baretta J.F."/>
            <person name="de Almeida L.G."/>
            <person name="Rocha M."/>
            <person name="de Souza D.H."/>
            <person name="Malavazi I."/>
            <person name="Cerdeira L.T."/>
            <person name="Hong H."/>
            <person name="Samborskyy M."/>
            <person name="de Vasconcelos A.T."/>
            <person name="Leadlay P."/>
            <person name="Rodrigues-Filho E."/>
        </authorList>
    </citation>
    <scope>NUCLEOTIDE SEQUENCE [LARGE SCALE GENOMIC DNA]</scope>
    <source>
        <strain evidence="10">LaBioMMi 136</strain>
    </source>
</reference>
<evidence type="ECO:0000256" key="7">
    <source>
        <dbReference type="ARBA" id="ARBA00022801"/>
    </source>
</evidence>
<dbReference type="InterPro" id="IPR050092">
    <property type="entry name" value="RNase_H"/>
</dbReference>
<comment type="catalytic activity">
    <reaction evidence="1">
        <text>Endonucleolytic cleavage to 5'-phosphomonoester.</text>
        <dbReference type="EC" id="3.1.26.4"/>
    </reaction>
</comment>
<dbReference type="InterPro" id="IPR036397">
    <property type="entry name" value="RNaseH_sf"/>
</dbReference>
<keyword evidence="4" id="KW-0540">Nuclease</keyword>
<dbReference type="GO" id="GO:0003676">
    <property type="term" value="F:nucleic acid binding"/>
    <property type="evidence" value="ECO:0007669"/>
    <property type="project" value="InterPro"/>
</dbReference>
<dbReference type="GO" id="GO:0043137">
    <property type="term" value="P:DNA replication, removal of RNA primer"/>
    <property type="evidence" value="ECO:0007669"/>
    <property type="project" value="TreeGrafter"/>
</dbReference>
<protein>
    <recommendedName>
        <fullName evidence="3">ribonuclease H</fullName>
        <ecNumber evidence="3">3.1.26.4</ecNumber>
    </recommendedName>
</protein>
<organism evidence="9 10">
    <name type="scientific">Penicillium brasilianum</name>
    <dbReference type="NCBI Taxonomy" id="104259"/>
    <lineage>
        <taxon>Eukaryota</taxon>
        <taxon>Fungi</taxon>
        <taxon>Dikarya</taxon>
        <taxon>Ascomycota</taxon>
        <taxon>Pezizomycotina</taxon>
        <taxon>Eurotiomycetes</taxon>
        <taxon>Eurotiomycetidae</taxon>
        <taxon>Eurotiales</taxon>
        <taxon>Aspergillaceae</taxon>
        <taxon>Penicillium</taxon>
    </lineage>
</organism>
<evidence type="ECO:0000313" key="10">
    <source>
        <dbReference type="Proteomes" id="UP000190744"/>
    </source>
</evidence>
<keyword evidence="7" id="KW-0378">Hydrolase</keyword>
<gene>
    <name evidence="9" type="ORF">PEBR_08842</name>
</gene>
<evidence type="ECO:0000256" key="4">
    <source>
        <dbReference type="ARBA" id="ARBA00022722"/>
    </source>
</evidence>
<evidence type="ECO:0000313" key="9">
    <source>
        <dbReference type="EMBL" id="OOQ91624.1"/>
    </source>
</evidence>
<evidence type="ECO:0000259" key="8">
    <source>
        <dbReference type="PROSITE" id="PS50879"/>
    </source>
</evidence>
<dbReference type="PANTHER" id="PTHR10642">
    <property type="entry name" value="RIBONUCLEASE H1"/>
    <property type="match status" value="1"/>
</dbReference>
<dbReference type="Pfam" id="PF00075">
    <property type="entry name" value="RNase_H"/>
    <property type="match status" value="1"/>
</dbReference>
<evidence type="ECO:0000256" key="2">
    <source>
        <dbReference type="ARBA" id="ARBA00005300"/>
    </source>
</evidence>
<dbReference type="GO" id="GO:0004523">
    <property type="term" value="F:RNA-DNA hybrid ribonuclease activity"/>
    <property type="evidence" value="ECO:0007669"/>
    <property type="project" value="UniProtKB-EC"/>
</dbReference>
<evidence type="ECO:0000256" key="6">
    <source>
        <dbReference type="ARBA" id="ARBA00022759"/>
    </source>
</evidence>
<name>A0A1S9S1G5_PENBI</name>
<accession>A0A1S9S1G5</accession>
<evidence type="ECO:0000256" key="5">
    <source>
        <dbReference type="ARBA" id="ARBA00022723"/>
    </source>
</evidence>